<sequence length="144" mass="16050">MGNVKEKVAYLQGLTKGLNVSGESSEGKILLNMIDVLESLAQEIHLLSHDHQELQDYVETIDEDLHDLEETVYEDEPADEPIVEVECPRCHETVTFGADNLEDEDVIEITCPTCGEVVYENTYDTDADDLIAVESKPRNINAGI</sequence>
<keyword evidence="2" id="KW-1185">Reference proteome</keyword>
<dbReference type="EMBL" id="AFGF01000068">
    <property type="protein sequence ID" value="EGO64243.1"/>
    <property type="molecule type" value="Genomic_DNA"/>
</dbReference>
<dbReference type="eggNOG" id="ENOG5032YE8">
    <property type="taxonomic scope" value="Bacteria"/>
</dbReference>
<comment type="caution">
    <text evidence="1">The sequence shown here is derived from an EMBL/GenBank/DDBJ whole genome shotgun (WGS) entry which is preliminary data.</text>
</comment>
<evidence type="ECO:0000313" key="1">
    <source>
        <dbReference type="EMBL" id="EGO64243.1"/>
    </source>
</evidence>
<organism evidence="1 2">
    <name type="scientific">Acetonema longum DSM 6540</name>
    <dbReference type="NCBI Taxonomy" id="1009370"/>
    <lineage>
        <taxon>Bacteria</taxon>
        <taxon>Bacillati</taxon>
        <taxon>Bacillota</taxon>
        <taxon>Negativicutes</taxon>
        <taxon>Acetonemataceae</taxon>
        <taxon>Acetonema</taxon>
    </lineage>
</organism>
<gene>
    <name evidence="1" type="ORF">ALO_08882</name>
</gene>
<dbReference type="Proteomes" id="UP000003240">
    <property type="component" value="Unassembled WGS sequence"/>
</dbReference>
<accession>F7NI78</accession>
<evidence type="ECO:0000313" key="2">
    <source>
        <dbReference type="Proteomes" id="UP000003240"/>
    </source>
</evidence>
<dbReference type="AlphaFoldDB" id="F7NI78"/>
<reference evidence="1 2" key="1">
    <citation type="journal article" date="2011" name="EMBO J.">
        <title>Structural diversity of bacterial flagellar motors.</title>
        <authorList>
            <person name="Chen S."/>
            <person name="Beeby M."/>
            <person name="Murphy G.E."/>
            <person name="Leadbetter J.R."/>
            <person name="Hendrixson D.R."/>
            <person name="Briegel A."/>
            <person name="Li Z."/>
            <person name="Shi J."/>
            <person name="Tocheva E.I."/>
            <person name="Muller A."/>
            <person name="Dobro M.J."/>
            <person name="Jensen G.J."/>
        </authorList>
    </citation>
    <scope>NUCLEOTIDE SEQUENCE [LARGE SCALE GENOMIC DNA]</scope>
    <source>
        <strain evidence="1 2">DSM 6540</strain>
    </source>
</reference>
<proteinExistence type="predicted"/>
<dbReference type="NCBIfam" id="NF045650">
    <property type="entry name" value="CD1247_Nterm"/>
    <property type="match status" value="1"/>
</dbReference>
<dbReference type="RefSeq" id="WP_004094814.1">
    <property type="nucleotide sequence ID" value="NZ_AFGF01000068.1"/>
</dbReference>
<protein>
    <recommendedName>
        <fullName evidence="3">AraC family transcriptional regulator</fullName>
    </recommendedName>
</protein>
<dbReference type="OrthoDB" id="2381377at2"/>
<dbReference type="InterPro" id="IPR054688">
    <property type="entry name" value="CD1247_N"/>
</dbReference>
<name>F7NI78_9FIRM</name>
<evidence type="ECO:0008006" key="3">
    <source>
        <dbReference type="Google" id="ProtNLM"/>
    </source>
</evidence>
<dbReference type="STRING" id="1009370.ALO_08882"/>